<dbReference type="AlphaFoldDB" id="A0A1H3HX26"/>
<gene>
    <name evidence="1" type="ORF">SAMN05421643_10551</name>
</gene>
<accession>A0A1H3HX26</accession>
<dbReference type="EMBL" id="FNPK01000005">
    <property type="protein sequence ID" value="SDY19388.1"/>
    <property type="molecule type" value="Genomic_DNA"/>
</dbReference>
<organism evidence="1 2">
    <name type="scientific">Acinetobacter kyonggiensis</name>
    <dbReference type="NCBI Taxonomy" id="595670"/>
    <lineage>
        <taxon>Bacteria</taxon>
        <taxon>Pseudomonadati</taxon>
        <taxon>Pseudomonadota</taxon>
        <taxon>Gammaproteobacteria</taxon>
        <taxon>Moraxellales</taxon>
        <taxon>Moraxellaceae</taxon>
        <taxon>Acinetobacter</taxon>
    </lineage>
</organism>
<reference evidence="2" key="1">
    <citation type="submission" date="2016-10" db="EMBL/GenBank/DDBJ databases">
        <authorList>
            <person name="Varghese N."/>
            <person name="Submissions S."/>
        </authorList>
    </citation>
    <scope>NUCLEOTIDE SEQUENCE [LARGE SCALE GENOMIC DNA]</scope>
    <source>
        <strain evidence="2">ANC 5109</strain>
    </source>
</reference>
<protein>
    <submittedName>
        <fullName evidence="1">Uncharacterized protein</fullName>
    </submittedName>
</protein>
<proteinExistence type="predicted"/>
<dbReference type="RefSeq" id="WP_167356304.1">
    <property type="nucleotide sequence ID" value="NZ_FNPK01000005.1"/>
</dbReference>
<evidence type="ECO:0000313" key="2">
    <source>
        <dbReference type="Proteomes" id="UP000199035"/>
    </source>
</evidence>
<name>A0A1H3HX26_9GAMM</name>
<dbReference type="Proteomes" id="UP000199035">
    <property type="component" value="Unassembled WGS sequence"/>
</dbReference>
<evidence type="ECO:0000313" key="1">
    <source>
        <dbReference type="EMBL" id="SDY19388.1"/>
    </source>
</evidence>
<keyword evidence="2" id="KW-1185">Reference proteome</keyword>
<sequence length="51" mass="5854">MLLNKVLKTFSMMLDANKSAHAAEAMVKMEITIARLQQTKQVDLLRTDYLE</sequence>